<evidence type="ECO:0000313" key="4">
    <source>
        <dbReference type="EMBL" id="NSJ84719.1"/>
    </source>
</evidence>
<dbReference type="Gene3D" id="3.90.550.10">
    <property type="entry name" value="Spore Coat Polysaccharide Biosynthesis Protein SpsA, Chain A"/>
    <property type="match status" value="1"/>
</dbReference>
<name>A0ABX2I373_BLAHA</name>
<evidence type="ECO:0000259" key="3">
    <source>
        <dbReference type="Pfam" id="PF00535"/>
    </source>
</evidence>
<reference evidence="4 5" key="1">
    <citation type="journal article" date="2020" name="Cell Host Microbe">
        <title>Functional and Genomic Variation between Human-Derived Isolates of Lachnospiraceae Reveals Inter- and Intra-Species Diversity.</title>
        <authorList>
            <person name="Sorbara M.T."/>
            <person name="Littmann E.R."/>
            <person name="Fontana E."/>
            <person name="Moody T.U."/>
            <person name="Kohout C.E."/>
            <person name="Gjonbalaj M."/>
            <person name="Eaton V."/>
            <person name="Seok R."/>
            <person name="Leiner I.M."/>
            <person name="Pamer E.G."/>
        </authorList>
    </citation>
    <scope>NUCLEOTIDE SEQUENCE [LARGE SCALE GENOMIC DNA]</scope>
    <source>
        <strain evidence="4 5">MSK.15.26</strain>
    </source>
</reference>
<dbReference type="Pfam" id="PF00535">
    <property type="entry name" value="Glycos_transf_2"/>
    <property type="match status" value="1"/>
</dbReference>
<protein>
    <submittedName>
        <fullName evidence="4">Glycosyltransferase family 2 protein</fullName>
    </submittedName>
</protein>
<dbReference type="InterPro" id="IPR029044">
    <property type="entry name" value="Nucleotide-diphossugar_trans"/>
</dbReference>
<evidence type="ECO:0000256" key="1">
    <source>
        <dbReference type="ARBA" id="ARBA00022676"/>
    </source>
</evidence>
<dbReference type="Proteomes" id="UP000822142">
    <property type="component" value="Unassembled WGS sequence"/>
</dbReference>
<gene>
    <name evidence="4" type="ORF">G5A70_00660</name>
</gene>
<accession>A0ABX2I373</accession>
<dbReference type="SUPFAM" id="SSF53448">
    <property type="entry name" value="Nucleotide-diphospho-sugar transferases"/>
    <property type="match status" value="1"/>
</dbReference>
<dbReference type="PANTHER" id="PTHR22916">
    <property type="entry name" value="GLYCOSYLTRANSFERASE"/>
    <property type="match status" value="1"/>
</dbReference>
<comment type="caution">
    <text evidence="4">The sequence shown here is derived from an EMBL/GenBank/DDBJ whole genome shotgun (WGS) entry which is preliminary data.</text>
</comment>
<feature type="domain" description="Glycosyltransferase 2-like" evidence="3">
    <location>
        <begin position="5"/>
        <end position="164"/>
    </location>
</feature>
<sequence length="333" mass="39109">MKKASIIVPVYNIERYIRGCVESLQAQTEKNIEILLVDDGGTDKSGEICEEYACADKRIQVFHKENGGLSDARNYGARQAKGEYLFFIDGDDSVAPHLVEKTVACADKLQADMVFFDFESIEEETGRRDLYHYGMPENKVFSARTNPEVLLKSPSACCCLYRKKFWDKSGIRYPKGRHYEDLATTPRFLLQAERIGYVGDEPFYYYMLRKGSIMHSSNFERSYEDRTWVLEFLRDYFSQKERAGEFQKELEYMFFEHGYFVPSKEIILENSKSIWLKKFRIYVEEKYPGFLQNPYIKTLSKKDKILLFLMKRHLYGIMNILSGLRKKSDSLRQ</sequence>
<dbReference type="PANTHER" id="PTHR22916:SF51">
    <property type="entry name" value="GLYCOSYLTRANSFERASE EPSH-RELATED"/>
    <property type="match status" value="1"/>
</dbReference>
<keyword evidence="1" id="KW-0328">Glycosyltransferase</keyword>
<dbReference type="CDD" id="cd00761">
    <property type="entry name" value="Glyco_tranf_GTA_type"/>
    <property type="match status" value="1"/>
</dbReference>
<keyword evidence="5" id="KW-1185">Reference proteome</keyword>
<dbReference type="RefSeq" id="WP_173747198.1">
    <property type="nucleotide sequence ID" value="NZ_JAAITA010000001.1"/>
</dbReference>
<proteinExistence type="predicted"/>
<keyword evidence="2" id="KW-0808">Transferase</keyword>
<dbReference type="InterPro" id="IPR001173">
    <property type="entry name" value="Glyco_trans_2-like"/>
</dbReference>
<evidence type="ECO:0000256" key="2">
    <source>
        <dbReference type="ARBA" id="ARBA00022679"/>
    </source>
</evidence>
<organism evidence="4 5">
    <name type="scientific">Blautia hansenii</name>
    <name type="common">Ruminococcus hansenii</name>
    <dbReference type="NCBI Taxonomy" id="1322"/>
    <lineage>
        <taxon>Bacteria</taxon>
        <taxon>Bacillati</taxon>
        <taxon>Bacillota</taxon>
        <taxon>Clostridia</taxon>
        <taxon>Lachnospirales</taxon>
        <taxon>Lachnospiraceae</taxon>
        <taxon>Blautia</taxon>
    </lineage>
</organism>
<dbReference type="EMBL" id="JAAITA010000001">
    <property type="protein sequence ID" value="NSJ84719.1"/>
    <property type="molecule type" value="Genomic_DNA"/>
</dbReference>
<evidence type="ECO:0000313" key="5">
    <source>
        <dbReference type="Proteomes" id="UP000822142"/>
    </source>
</evidence>